<accession>A0ABV2A5H7</accession>
<protein>
    <submittedName>
        <fullName evidence="3">Sugar transferase</fullName>
        <ecNumber evidence="3">2.7.8.-</ecNumber>
    </submittedName>
</protein>
<dbReference type="InterPro" id="IPR003362">
    <property type="entry name" value="Bact_transf"/>
</dbReference>
<evidence type="ECO:0000256" key="1">
    <source>
        <dbReference type="ARBA" id="ARBA00006464"/>
    </source>
</evidence>
<dbReference type="RefSeq" id="WP_352886898.1">
    <property type="nucleotide sequence ID" value="NZ_JBEPIJ010000001.1"/>
</dbReference>
<name>A0ABV2A5H7_9GAMM</name>
<comment type="similarity">
    <text evidence="1">Belongs to the bacterial sugar transferase family.</text>
</comment>
<comment type="caution">
    <text evidence="3">The sequence shown here is derived from an EMBL/GenBank/DDBJ whole genome shotgun (WGS) entry which is preliminary data.</text>
</comment>
<evidence type="ECO:0000313" key="3">
    <source>
        <dbReference type="EMBL" id="MES0872502.1"/>
    </source>
</evidence>
<dbReference type="GO" id="GO:0016740">
    <property type="term" value="F:transferase activity"/>
    <property type="evidence" value="ECO:0007669"/>
    <property type="project" value="UniProtKB-KW"/>
</dbReference>
<proteinExistence type="inferred from homology"/>
<reference evidence="3 4" key="1">
    <citation type="submission" date="2024-06" db="EMBL/GenBank/DDBJ databases">
        <authorList>
            <person name="Li Z."/>
            <person name="Jiang Y."/>
        </authorList>
    </citation>
    <scope>NUCLEOTIDE SEQUENCE [LARGE SCALE GENOMIC DNA]</scope>
    <source>
        <strain evidence="3 4">HSW-8</strain>
    </source>
</reference>
<dbReference type="EMBL" id="JBEPIJ010000001">
    <property type="protein sequence ID" value="MES0872502.1"/>
    <property type="molecule type" value="Genomic_DNA"/>
</dbReference>
<dbReference type="PANTHER" id="PTHR30576">
    <property type="entry name" value="COLANIC BIOSYNTHESIS UDP-GLUCOSE LIPID CARRIER TRANSFERASE"/>
    <property type="match status" value="1"/>
</dbReference>
<organism evidence="3 4">
    <name type="scientific">Sinimarinibacterium thermocellulolyticum</name>
    <dbReference type="NCBI Taxonomy" id="3170016"/>
    <lineage>
        <taxon>Bacteria</taxon>
        <taxon>Pseudomonadati</taxon>
        <taxon>Pseudomonadota</taxon>
        <taxon>Gammaproteobacteria</taxon>
        <taxon>Nevskiales</taxon>
        <taxon>Nevskiaceae</taxon>
        <taxon>Sinimarinibacterium</taxon>
    </lineage>
</organism>
<dbReference type="Proteomes" id="UP001465331">
    <property type="component" value="Unassembled WGS sequence"/>
</dbReference>
<dbReference type="PANTHER" id="PTHR30576:SF20">
    <property type="entry name" value="QUINOVOSAMINEPHOSPHOTRANSFERAE-RELATED"/>
    <property type="match status" value="1"/>
</dbReference>
<dbReference type="Pfam" id="PF02397">
    <property type="entry name" value="Bac_transf"/>
    <property type="match status" value="1"/>
</dbReference>
<evidence type="ECO:0000259" key="2">
    <source>
        <dbReference type="Pfam" id="PF02397"/>
    </source>
</evidence>
<feature type="domain" description="Bacterial sugar transferase" evidence="2">
    <location>
        <begin position="3"/>
        <end position="196"/>
    </location>
</feature>
<evidence type="ECO:0000313" key="4">
    <source>
        <dbReference type="Proteomes" id="UP001465331"/>
    </source>
</evidence>
<sequence>MLKRAFDCSCAALGLVALAPVFAVIAILIRADSPGPVFYRQVRVGRHGELFRIWKFRTMTHVQPDGAPQITAANDARITRIGRVLRRFKLDELPQLINVLVGEMSLVGPRPEVPRYVALYPTHLKEIVLSVRPGITDLASLSFRHESEILARSKDPEREYVEVVLPQKLALSAQYIATHSLRSDLVLIIRTLARVFRRA</sequence>
<dbReference type="EC" id="2.7.8.-" evidence="3"/>
<keyword evidence="4" id="KW-1185">Reference proteome</keyword>
<keyword evidence="3" id="KW-0808">Transferase</keyword>
<gene>
    <name evidence="3" type="ORF">ABSH63_00520</name>
</gene>